<dbReference type="PROSITE" id="PS00211">
    <property type="entry name" value="ABC_TRANSPORTER_1"/>
    <property type="match status" value="1"/>
</dbReference>
<dbReference type="InterPro" id="IPR015854">
    <property type="entry name" value="ABC_transpr_LolD-like"/>
</dbReference>
<dbReference type="GO" id="GO:0016887">
    <property type="term" value="F:ATP hydrolysis activity"/>
    <property type="evidence" value="ECO:0007669"/>
    <property type="project" value="InterPro"/>
</dbReference>
<dbReference type="PROSITE" id="PS50893">
    <property type="entry name" value="ABC_TRANSPORTER_2"/>
    <property type="match status" value="1"/>
</dbReference>
<dbReference type="GO" id="GO:0098796">
    <property type="term" value="C:membrane protein complex"/>
    <property type="evidence" value="ECO:0007669"/>
    <property type="project" value="UniProtKB-ARBA"/>
</dbReference>
<keyword evidence="1" id="KW-0813">Transport</keyword>
<dbReference type="FunFam" id="3.40.50.300:FF:000032">
    <property type="entry name" value="Export ABC transporter ATP-binding protein"/>
    <property type="match status" value="1"/>
</dbReference>
<dbReference type="InterPro" id="IPR017871">
    <property type="entry name" value="ABC_transporter-like_CS"/>
</dbReference>
<dbReference type="Proteomes" id="UP000066042">
    <property type="component" value="Chromosome"/>
</dbReference>
<dbReference type="SUPFAM" id="SSF52540">
    <property type="entry name" value="P-loop containing nucleoside triphosphate hydrolases"/>
    <property type="match status" value="1"/>
</dbReference>
<accession>A0A0S1XDQ8</accession>
<dbReference type="Pfam" id="PF00005">
    <property type="entry name" value="ABC_tran"/>
    <property type="match status" value="1"/>
</dbReference>
<dbReference type="AlphaFoldDB" id="A0A0S1XDQ8"/>
<dbReference type="PANTHER" id="PTHR24220:SF86">
    <property type="entry name" value="ABC TRANSPORTER ABCH.1"/>
    <property type="match status" value="1"/>
</dbReference>
<dbReference type="InterPro" id="IPR003439">
    <property type="entry name" value="ABC_transporter-like_ATP-bd"/>
</dbReference>
<dbReference type="Gene3D" id="3.40.50.300">
    <property type="entry name" value="P-loop containing nucleotide triphosphate hydrolases"/>
    <property type="match status" value="1"/>
</dbReference>
<dbReference type="SMART" id="SM00382">
    <property type="entry name" value="AAA"/>
    <property type="match status" value="1"/>
</dbReference>
<dbReference type="GO" id="GO:0022857">
    <property type="term" value="F:transmembrane transporter activity"/>
    <property type="evidence" value="ECO:0007669"/>
    <property type="project" value="UniProtKB-ARBA"/>
</dbReference>
<dbReference type="GO" id="GO:0005886">
    <property type="term" value="C:plasma membrane"/>
    <property type="evidence" value="ECO:0007669"/>
    <property type="project" value="TreeGrafter"/>
</dbReference>
<dbReference type="STRING" id="55802.TBCH5v1_1987"/>
<reference evidence="5 6" key="1">
    <citation type="journal article" date="2016" name="Genome Announc.">
        <title>Complete genome sequence of the hyperthermophilic and piezophilic archaeon Thermococcus barophilus Ch5, capable of growth at the expense of hydrogenogenesis from carbon monoxide and formate.</title>
        <authorList>
            <person name="Oger P."/>
            <person name="Sokolova T.G."/>
            <person name="Kozhevnikova D.A."/>
            <person name="Taranov E.A."/>
            <person name="Vannier P."/>
            <person name="Lee H.S."/>
            <person name="Kwon K.K."/>
            <person name="Kang S.G."/>
            <person name="Lee J.H."/>
            <person name="Bonch-Osmolovskaya E.A."/>
            <person name="Lebedinsky A.V."/>
        </authorList>
    </citation>
    <scope>NUCLEOTIDE SEQUENCE [LARGE SCALE GENOMIC DNA]</scope>
    <source>
        <strain evidence="6">Ch5</strain>
    </source>
</reference>
<gene>
    <name evidence="5" type="ORF">TBCH5v1_1987</name>
</gene>
<evidence type="ECO:0000256" key="1">
    <source>
        <dbReference type="ARBA" id="ARBA00022448"/>
    </source>
</evidence>
<evidence type="ECO:0000259" key="4">
    <source>
        <dbReference type="PROSITE" id="PS50893"/>
    </source>
</evidence>
<protein>
    <submittedName>
        <fullName evidence="5">ABC transporter ATP-binding protein</fullName>
    </submittedName>
</protein>
<dbReference type="InterPro" id="IPR027417">
    <property type="entry name" value="P-loop_NTPase"/>
</dbReference>
<proteinExistence type="predicted"/>
<keyword evidence="3 5" id="KW-0067">ATP-binding</keyword>
<dbReference type="InterPro" id="IPR003593">
    <property type="entry name" value="AAA+_ATPase"/>
</dbReference>
<organism evidence="5 6">
    <name type="scientific">Thermococcus barophilus</name>
    <dbReference type="NCBI Taxonomy" id="55802"/>
    <lineage>
        <taxon>Archaea</taxon>
        <taxon>Methanobacteriati</taxon>
        <taxon>Methanobacteriota</taxon>
        <taxon>Thermococci</taxon>
        <taxon>Thermococcales</taxon>
        <taxon>Thermococcaceae</taxon>
        <taxon>Thermococcus</taxon>
    </lineage>
</organism>
<name>A0A0S1XDQ8_THEBA</name>
<sequence>MGKVSFQTSASPIIFYAVEVFRCCQRKYKHAHILYFAMERRIVLETVNLVKNYYIGRKIVVPALRGVSLKIYEGEFVAIIGPSGSGKTTLLNMLGLLDRPTSGKVYIDGIDVSNLNDNQLSEIRLRKIGFVFQYYNLVPILTALENVELPMLLAGVPRKKRIKRAKELLKSVGLEKFMHHKPNEMSGGQQQRVAIARALANDPSIVLADEPTGNLDTQTSKEIIALMKRINLERGTTFVIVTHDVEVAKEAERILQIRDGKISEVKKL</sequence>
<evidence type="ECO:0000256" key="2">
    <source>
        <dbReference type="ARBA" id="ARBA00022741"/>
    </source>
</evidence>
<dbReference type="PANTHER" id="PTHR24220">
    <property type="entry name" value="IMPORT ATP-BINDING PROTEIN"/>
    <property type="match status" value="1"/>
</dbReference>
<dbReference type="PATRIC" id="fig|55802.8.peg.1967"/>
<keyword evidence="2" id="KW-0547">Nucleotide-binding</keyword>
<evidence type="ECO:0000256" key="3">
    <source>
        <dbReference type="ARBA" id="ARBA00022840"/>
    </source>
</evidence>
<feature type="domain" description="ABC transporter" evidence="4">
    <location>
        <begin position="44"/>
        <end position="268"/>
    </location>
</feature>
<dbReference type="GO" id="GO:0005524">
    <property type="term" value="F:ATP binding"/>
    <property type="evidence" value="ECO:0007669"/>
    <property type="project" value="UniProtKB-KW"/>
</dbReference>
<evidence type="ECO:0000313" key="5">
    <source>
        <dbReference type="EMBL" id="ALM75890.1"/>
    </source>
</evidence>
<dbReference type="EMBL" id="CP013050">
    <property type="protein sequence ID" value="ALM75890.1"/>
    <property type="molecule type" value="Genomic_DNA"/>
</dbReference>
<dbReference type="CDD" id="cd03255">
    <property type="entry name" value="ABC_MJ0796_LolCDE_FtsE"/>
    <property type="match status" value="1"/>
</dbReference>
<evidence type="ECO:0000313" key="6">
    <source>
        <dbReference type="Proteomes" id="UP000066042"/>
    </source>
</evidence>
<dbReference type="InterPro" id="IPR017911">
    <property type="entry name" value="MacB-like_ATP-bd"/>
</dbReference>